<accession>A0A1V6TTY4</accession>
<evidence type="ECO:0000256" key="4">
    <source>
        <dbReference type="ARBA" id="ARBA00022454"/>
    </source>
</evidence>
<dbReference type="InterPro" id="IPR018464">
    <property type="entry name" value="CENP-O"/>
</dbReference>
<organism evidence="8 9">
    <name type="scientific">Penicillium steckii</name>
    <dbReference type="NCBI Taxonomy" id="303698"/>
    <lineage>
        <taxon>Eukaryota</taxon>
        <taxon>Fungi</taxon>
        <taxon>Dikarya</taxon>
        <taxon>Ascomycota</taxon>
        <taxon>Pezizomycotina</taxon>
        <taxon>Eurotiomycetes</taxon>
        <taxon>Eurotiomycetidae</taxon>
        <taxon>Eurotiales</taxon>
        <taxon>Aspergillaceae</taxon>
        <taxon>Penicillium</taxon>
    </lineage>
</organism>
<evidence type="ECO:0000256" key="5">
    <source>
        <dbReference type="ARBA" id="ARBA00023242"/>
    </source>
</evidence>
<comment type="caution">
    <text evidence="8">The sequence shown here is derived from an EMBL/GenBank/DDBJ whole genome shotgun (WGS) entry which is preliminary data.</text>
</comment>
<dbReference type="GO" id="GO:0031511">
    <property type="term" value="C:Mis6-Sim4 complex"/>
    <property type="evidence" value="ECO:0007669"/>
    <property type="project" value="TreeGrafter"/>
</dbReference>
<protein>
    <recommendedName>
        <fullName evidence="10">Cenp-O kinetochore centromere component</fullName>
    </recommendedName>
</protein>
<dbReference type="Proteomes" id="UP000191285">
    <property type="component" value="Unassembled WGS sequence"/>
</dbReference>
<gene>
    <name evidence="8" type="ORF">PENSTE_c002G05922</name>
</gene>
<keyword evidence="9" id="KW-1185">Reference proteome</keyword>
<keyword evidence="4" id="KW-0158">Chromosome</keyword>
<evidence type="ECO:0008006" key="10">
    <source>
        <dbReference type="Google" id="ProtNLM"/>
    </source>
</evidence>
<evidence type="ECO:0000256" key="2">
    <source>
        <dbReference type="ARBA" id="ARBA00004584"/>
    </source>
</evidence>
<feature type="region of interest" description="Disordered" evidence="7">
    <location>
        <begin position="1"/>
        <end position="22"/>
    </location>
</feature>
<feature type="compositionally biased region" description="Acidic residues" evidence="7">
    <location>
        <begin position="176"/>
        <end position="189"/>
    </location>
</feature>
<dbReference type="Pfam" id="PF09496">
    <property type="entry name" value="CENP-O"/>
    <property type="match status" value="1"/>
</dbReference>
<dbReference type="OrthoDB" id="10050372at2759"/>
<comment type="subcellular location">
    <subcellularLocation>
        <location evidence="2">Chromosome</location>
        <location evidence="2">Centromere</location>
    </subcellularLocation>
    <subcellularLocation>
        <location evidence="1">Nucleus</location>
    </subcellularLocation>
</comment>
<evidence type="ECO:0000313" key="9">
    <source>
        <dbReference type="Proteomes" id="UP000191285"/>
    </source>
</evidence>
<dbReference type="PANTHER" id="PTHR14582">
    <property type="entry name" value="INNER KINETOCHORE SUBUNIT MAL2"/>
    <property type="match status" value="1"/>
</dbReference>
<dbReference type="PANTHER" id="PTHR14582:SF1">
    <property type="entry name" value="CENTROMERE PROTEIN O"/>
    <property type="match status" value="1"/>
</dbReference>
<keyword evidence="5" id="KW-0539">Nucleus</keyword>
<dbReference type="AlphaFoldDB" id="A0A1V6TTY4"/>
<dbReference type="EMBL" id="MLKD01000002">
    <property type="protein sequence ID" value="OQE29837.1"/>
    <property type="molecule type" value="Genomic_DNA"/>
</dbReference>
<evidence type="ECO:0000256" key="3">
    <source>
        <dbReference type="ARBA" id="ARBA00007321"/>
    </source>
</evidence>
<proteinExistence type="inferred from homology"/>
<evidence type="ECO:0000313" key="8">
    <source>
        <dbReference type="EMBL" id="OQE29837.1"/>
    </source>
</evidence>
<name>A0A1V6TTY4_9EURO</name>
<keyword evidence="6" id="KW-0137">Centromere</keyword>
<evidence type="ECO:0000256" key="7">
    <source>
        <dbReference type="SAM" id="MobiDB-lite"/>
    </source>
</evidence>
<dbReference type="GO" id="GO:0005634">
    <property type="term" value="C:nucleus"/>
    <property type="evidence" value="ECO:0007669"/>
    <property type="project" value="UniProtKB-SubCell"/>
</dbReference>
<sequence length="327" mass="36852">MSHKMRQRDSPDPEEQELDTDIRSIRAEIQTLQHRKRILTTSLLSTKTLKTHLNSAKQQQSQQQLSSLNDLSPLTTAASSHTSTNHHRIAFGATSFPFKDPSPNTTTPNLLGIRIDVCARNGRFAKPYYILLRQERGRGEKTKRLRVHRHTIPAFISVDRLEGTYLPFTRGKDDDSGSDSDDSDDDDDAGSGPVKKGGGKGRGKKQDLLAFVRELRRELVAWHLRSDAVEFLREKLGLLRDDGDEEDGETSRNDLGIVGFEATALEARYVRVEWEDGRIGRFKLSNSGKVERAVFMNDRGRDKQVEDAVMRGGGRIESLLERLKSIS</sequence>
<evidence type="ECO:0000256" key="6">
    <source>
        <dbReference type="ARBA" id="ARBA00023328"/>
    </source>
</evidence>
<reference evidence="9" key="1">
    <citation type="journal article" date="2017" name="Nat. Microbiol.">
        <title>Global analysis of biosynthetic gene clusters reveals vast potential of secondary metabolite production in Penicillium species.</title>
        <authorList>
            <person name="Nielsen J.C."/>
            <person name="Grijseels S."/>
            <person name="Prigent S."/>
            <person name="Ji B."/>
            <person name="Dainat J."/>
            <person name="Nielsen K.F."/>
            <person name="Frisvad J.C."/>
            <person name="Workman M."/>
            <person name="Nielsen J."/>
        </authorList>
    </citation>
    <scope>NUCLEOTIDE SEQUENCE [LARGE SCALE GENOMIC DNA]</scope>
    <source>
        <strain evidence="9">IBT 24891</strain>
    </source>
</reference>
<evidence type="ECO:0000256" key="1">
    <source>
        <dbReference type="ARBA" id="ARBA00004123"/>
    </source>
</evidence>
<comment type="similarity">
    <text evidence="3">Belongs to the CENP-O/MCM21 family.</text>
</comment>
<feature type="region of interest" description="Disordered" evidence="7">
    <location>
        <begin position="167"/>
        <end position="203"/>
    </location>
</feature>